<accession>A0A195AVG1</accession>
<feature type="region of interest" description="Disordered" evidence="4">
    <location>
        <begin position="1"/>
        <end position="65"/>
    </location>
</feature>
<feature type="compositionally biased region" description="Polar residues" evidence="4">
    <location>
        <begin position="239"/>
        <end position="248"/>
    </location>
</feature>
<feature type="compositionally biased region" description="Polar residues" evidence="4">
    <location>
        <begin position="610"/>
        <end position="623"/>
    </location>
</feature>
<feature type="region of interest" description="Disordered" evidence="4">
    <location>
        <begin position="492"/>
        <end position="546"/>
    </location>
</feature>
<feature type="compositionally biased region" description="Polar residues" evidence="4">
    <location>
        <begin position="515"/>
        <end position="542"/>
    </location>
</feature>
<evidence type="ECO:0000256" key="4">
    <source>
        <dbReference type="SAM" id="MobiDB-lite"/>
    </source>
</evidence>
<evidence type="ECO:0000313" key="6">
    <source>
        <dbReference type="Proteomes" id="UP000078540"/>
    </source>
</evidence>
<dbReference type="STRING" id="520822.A0A195AVG1"/>
<dbReference type="OrthoDB" id="10059415at2759"/>
<name>A0A195AVG1_9HYME</name>
<evidence type="ECO:0000256" key="3">
    <source>
        <dbReference type="SAM" id="Coils"/>
    </source>
</evidence>
<evidence type="ECO:0000313" key="5">
    <source>
        <dbReference type="EMBL" id="KYM76047.1"/>
    </source>
</evidence>
<keyword evidence="2 3" id="KW-0175">Coiled coil</keyword>
<feature type="region of interest" description="Disordered" evidence="4">
    <location>
        <begin position="651"/>
        <end position="684"/>
    </location>
</feature>
<feature type="region of interest" description="Disordered" evidence="4">
    <location>
        <begin position="741"/>
        <end position="783"/>
    </location>
</feature>
<protein>
    <submittedName>
        <fullName evidence="5">Cerebellar degeneration-related protein 2-like protein</fullName>
    </submittedName>
</protein>
<organism evidence="5 6">
    <name type="scientific">Atta colombica</name>
    <dbReference type="NCBI Taxonomy" id="520822"/>
    <lineage>
        <taxon>Eukaryota</taxon>
        <taxon>Metazoa</taxon>
        <taxon>Ecdysozoa</taxon>
        <taxon>Arthropoda</taxon>
        <taxon>Hexapoda</taxon>
        <taxon>Insecta</taxon>
        <taxon>Pterygota</taxon>
        <taxon>Neoptera</taxon>
        <taxon>Endopterygota</taxon>
        <taxon>Hymenoptera</taxon>
        <taxon>Apocrita</taxon>
        <taxon>Aculeata</taxon>
        <taxon>Formicoidea</taxon>
        <taxon>Formicidae</taxon>
        <taxon>Myrmicinae</taxon>
        <taxon>Atta</taxon>
    </lineage>
</organism>
<feature type="region of interest" description="Disordered" evidence="4">
    <location>
        <begin position="697"/>
        <end position="728"/>
    </location>
</feature>
<feature type="region of interest" description="Disordered" evidence="4">
    <location>
        <begin position="237"/>
        <end position="290"/>
    </location>
</feature>
<dbReference type="KEGG" id="acoc:108693171"/>
<feature type="compositionally biased region" description="Basic residues" evidence="4">
    <location>
        <begin position="820"/>
        <end position="829"/>
    </location>
</feature>
<gene>
    <name evidence="5" type="ORF">ALC53_13532</name>
</gene>
<feature type="compositionally biased region" description="Polar residues" evidence="4">
    <location>
        <begin position="262"/>
        <end position="289"/>
    </location>
</feature>
<feature type="compositionally biased region" description="Basic and acidic residues" evidence="4">
    <location>
        <begin position="22"/>
        <end position="32"/>
    </location>
</feature>
<dbReference type="Proteomes" id="UP000078540">
    <property type="component" value="Unassembled WGS sequence"/>
</dbReference>
<feature type="compositionally biased region" description="Low complexity" evidence="4">
    <location>
        <begin position="249"/>
        <end position="261"/>
    </location>
</feature>
<evidence type="ECO:0000256" key="1">
    <source>
        <dbReference type="ARBA" id="ARBA00009019"/>
    </source>
</evidence>
<comment type="similarity">
    <text evidence="1">Belongs to the CDR2 family.</text>
</comment>
<sequence>MTILTMWRDGGKSRGLKRKKEKGRETSARKEGVVGLPLGGHTTFRSSWLPHSHRRPATSDGTGCVSERATTGTGRFHHERVMSGQSVDMVWDPQTQTNSLEGWDYSIELAYLKSLKGSSSESNLQLAAELGKTLLERNKELENIIKLHQATEEEQTQEIEYMKKQIAALREVNNTRLKVYEQLEVSVQDLERANHHLVIENTSDKKLIKSQSVTIENLEVRCEELQKKIDDLTERLRQHATSPSRNNAQQQHQQQQLQQQQSTDWETSDTQGGSEKQRAAPSSSKSSQEIIEATAASDEEMTTLLTQLQDARNQRAREQKKVSELSHQLTTLLQENSALEEQLTEWRNKAQDVKSLQDEISTLEEVRRGQLCGRCLRGMDTRTHDELSIMLDQEEYDDISMAESLISENQRDSELTVQDTCSKNEDTDELDSANPYRVLVEKYQALLEVQRHCQPRRKDATPATCMSLQEELEMSGEFNNFYPTASEAEVAAAPESIKTASRTKPDSTGKKPFSATPTDFSEAETSSSGFSDETSNKATQTDGRPGSFLCSIADGEDCKFSIYDDNSPFESRFRKTPEYRQLFSEIFSVLKRAAEAKDEGEKLPLLDEPATSQTKYDASFQEDLQSEATDDNQSIMSSVVSSVVSEPVFRVQSASPANPKDSKQSDKSSNTSANQQPAKDASCRLDYVSLNLRVRKKSSAKKNAAKKAQCNDRSTTPDVIPTTNPKFVPAKLSGRRRFKPFNPAEHEHSGAWNSQHNVYPNRSRDKKLYSRGSNEQQQQHNNYEYKDFKPSTASEEVARLKRLEMSYAEVLRTPNNKSRTNNHHHYRRN</sequence>
<proteinExistence type="inferred from homology"/>
<feature type="region of interest" description="Disordered" evidence="4">
    <location>
        <begin position="810"/>
        <end position="829"/>
    </location>
</feature>
<evidence type="ECO:0000256" key="2">
    <source>
        <dbReference type="ARBA" id="ARBA00023054"/>
    </source>
</evidence>
<feature type="compositionally biased region" description="Polar residues" evidence="4">
    <location>
        <begin position="667"/>
        <end position="677"/>
    </location>
</feature>
<dbReference type="PANTHER" id="PTHR19232">
    <property type="entry name" value="CENTROCORTIN FAMILY MEMBER"/>
    <property type="match status" value="1"/>
</dbReference>
<dbReference type="PANTHER" id="PTHR19232:SF7">
    <property type="entry name" value="CENTROCORTIN, ISOFORM A"/>
    <property type="match status" value="1"/>
</dbReference>
<dbReference type="InterPro" id="IPR026079">
    <property type="entry name" value="CDR2"/>
</dbReference>
<dbReference type="AlphaFoldDB" id="A0A195AVG1"/>
<feature type="coiled-coil region" evidence="3">
    <location>
        <begin position="301"/>
        <end position="356"/>
    </location>
</feature>
<keyword evidence="6" id="KW-1185">Reference proteome</keyword>
<feature type="region of interest" description="Disordered" evidence="4">
    <location>
        <begin position="598"/>
        <end position="633"/>
    </location>
</feature>
<feature type="region of interest" description="Disordered" evidence="4">
    <location>
        <begin position="410"/>
        <end position="430"/>
    </location>
</feature>
<feature type="compositionally biased region" description="Polar residues" evidence="4">
    <location>
        <begin position="751"/>
        <end position="760"/>
    </location>
</feature>
<dbReference type="EMBL" id="KQ976736">
    <property type="protein sequence ID" value="KYM76047.1"/>
    <property type="molecule type" value="Genomic_DNA"/>
</dbReference>
<reference evidence="5 6" key="1">
    <citation type="submission" date="2015-09" db="EMBL/GenBank/DDBJ databases">
        <title>Atta colombica WGS genome.</title>
        <authorList>
            <person name="Nygaard S."/>
            <person name="Hu H."/>
            <person name="Boomsma J."/>
            <person name="Zhang G."/>
        </authorList>
    </citation>
    <scope>NUCLEOTIDE SEQUENCE [LARGE SCALE GENOMIC DNA]</scope>
    <source>
        <strain evidence="5">Treedump-2</strain>
        <tissue evidence="5">Whole body</tissue>
    </source>
</reference>
<feature type="compositionally biased region" description="Polar residues" evidence="4">
    <location>
        <begin position="711"/>
        <end position="725"/>
    </location>
</feature>